<gene>
    <name evidence="1" type="ORF">BDA99DRAFT_595299</name>
</gene>
<dbReference type="EMBL" id="JAIXMP010000006">
    <property type="protein sequence ID" value="KAI9271959.1"/>
    <property type="molecule type" value="Genomic_DNA"/>
</dbReference>
<evidence type="ECO:0000313" key="1">
    <source>
        <dbReference type="EMBL" id="KAI9271959.1"/>
    </source>
</evidence>
<sequence>MKHLFSADECQHEYNRTNEIQHDEPLECTSEFKATKNANHNNSSNFHETGLLGSICVRHDVPLEFTNLYQSGEKFLYALSIMNVFTNTYPGIKIDTIMYDICCRVEPTLTVNVYLNDWRTKFAVSVFHSYAHNFRCQI</sequence>
<proteinExistence type="predicted"/>
<reference evidence="1" key="2">
    <citation type="submission" date="2023-02" db="EMBL/GenBank/DDBJ databases">
        <authorList>
            <consortium name="DOE Joint Genome Institute"/>
            <person name="Mondo S.J."/>
            <person name="Chang Y."/>
            <person name="Wang Y."/>
            <person name="Ahrendt S."/>
            <person name="Andreopoulos W."/>
            <person name="Barry K."/>
            <person name="Beard J."/>
            <person name="Benny G.L."/>
            <person name="Blankenship S."/>
            <person name="Bonito G."/>
            <person name="Cuomo C."/>
            <person name="Desiro A."/>
            <person name="Gervers K.A."/>
            <person name="Hundley H."/>
            <person name="Kuo A."/>
            <person name="LaButti K."/>
            <person name="Lang B.F."/>
            <person name="Lipzen A."/>
            <person name="O'Donnell K."/>
            <person name="Pangilinan J."/>
            <person name="Reynolds N."/>
            <person name="Sandor L."/>
            <person name="Smith M.W."/>
            <person name="Tsang A."/>
            <person name="Grigoriev I.V."/>
            <person name="Stajich J.E."/>
            <person name="Spatafora J.W."/>
        </authorList>
    </citation>
    <scope>NUCLEOTIDE SEQUENCE</scope>
    <source>
        <strain evidence="1">RSA 2281</strain>
    </source>
</reference>
<dbReference type="AlphaFoldDB" id="A0AAD5PHS6"/>
<dbReference type="Pfam" id="PF18758">
    <property type="entry name" value="KDZ"/>
    <property type="match status" value="1"/>
</dbReference>
<dbReference type="PANTHER" id="PTHR33096">
    <property type="entry name" value="CXC2 DOMAIN-CONTAINING PROTEIN"/>
    <property type="match status" value="1"/>
</dbReference>
<evidence type="ECO:0000313" key="2">
    <source>
        <dbReference type="Proteomes" id="UP001209540"/>
    </source>
</evidence>
<dbReference type="Proteomes" id="UP001209540">
    <property type="component" value="Unassembled WGS sequence"/>
</dbReference>
<organism evidence="1 2">
    <name type="scientific">Phascolomyces articulosus</name>
    <dbReference type="NCBI Taxonomy" id="60185"/>
    <lineage>
        <taxon>Eukaryota</taxon>
        <taxon>Fungi</taxon>
        <taxon>Fungi incertae sedis</taxon>
        <taxon>Mucoromycota</taxon>
        <taxon>Mucoromycotina</taxon>
        <taxon>Mucoromycetes</taxon>
        <taxon>Mucorales</taxon>
        <taxon>Lichtheimiaceae</taxon>
        <taxon>Phascolomyces</taxon>
    </lineage>
</organism>
<protein>
    <submittedName>
        <fullName evidence="1">Uncharacterized protein</fullName>
    </submittedName>
</protein>
<dbReference type="PANTHER" id="PTHR33096:SF1">
    <property type="entry name" value="CXC1-LIKE CYSTEINE CLUSTER ASSOCIATED WITH KDZ TRANSPOSASES DOMAIN-CONTAINING PROTEIN"/>
    <property type="match status" value="1"/>
</dbReference>
<reference evidence="1" key="1">
    <citation type="journal article" date="2022" name="IScience">
        <title>Evolution of zygomycete secretomes and the origins of terrestrial fungal ecologies.</title>
        <authorList>
            <person name="Chang Y."/>
            <person name="Wang Y."/>
            <person name="Mondo S."/>
            <person name="Ahrendt S."/>
            <person name="Andreopoulos W."/>
            <person name="Barry K."/>
            <person name="Beard J."/>
            <person name="Benny G.L."/>
            <person name="Blankenship S."/>
            <person name="Bonito G."/>
            <person name="Cuomo C."/>
            <person name="Desiro A."/>
            <person name="Gervers K.A."/>
            <person name="Hundley H."/>
            <person name="Kuo A."/>
            <person name="LaButti K."/>
            <person name="Lang B.F."/>
            <person name="Lipzen A."/>
            <person name="O'Donnell K."/>
            <person name="Pangilinan J."/>
            <person name="Reynolds N."/>
            <person name="Sandor L."/>
            <person name="Smith M.E."/>
            <person name="Tsang A."/>
            <person name="Grigoriev I.V."/>
            <person name="Stajich J.E."/>
            <person name="Spatafora J.W."/>
        </authorList>
    </citation>
    <scope>NUCLEOTIDE SEQUENCE</scope>
    <source>
        <strain evidence="1">RSA 2281</strain>
    </source>
</reference>
<comment type="caution">
    <text evidence="1">The sequence shown here is derived from an EMBL/GenBank/DDBJ whole genome shotgun (WGS) entry which is preliminary data.</text>
</comment>
<feature type="non-terminal residue" evidence="1">
    <location>
        <position position="1"/>
    </location>
</feature>
<keyword evidence="2" id="KW-1185">Reference proteome</keyword>
<accession>A0AAD5PHS6</accession>
<dbReference type="InterPro" id="IPR040521">
    <property type="entry name" value="KDZ"/>
</dbReference>
<name>A0AAD5PHS6_9FUNG</name>